<proteinExistence type="inferred from homology"/>
<dbReference type="CDD" id="cd02883">
    <property type="entry name" value="NUDIX_Hydrolase"/>
    <property type="match status" value="1"/>
</dbReference>
<dbReference type="PANTHER" id="PTHR43046">
    <property type="entry name" value="GDP-MANNOSE MANNOSYL HYDROLASE"/>
    <property type="match status" value="1"/>
</dbReference>
<dbReference type="InterPro" id="IPR020084">
    <property type="entry name" value="NUDIX_hydrolase_CS"/>
</dbReference>
<reference evidence="5 6" key="1">
    <citation type="submission" date="2021-02" db="EMBL/GenBank/DDBJ databases">
        <title>Bacillus sp. RD4P76, an endophyte from a halophyte.</title>
        <authorList>
            <person name="Sun J.-Q."/>
        </authorList>
    </citation>
    <scope>NUCLEOTIDE SEQUENCE [LARGE SCALE GENOMIC DNA]</scope>
    <source>
        <strain evidence="5 6">RD4P76</strain>
    </source>
</reference>
<dbReference type="EMBL" id="JAFELM010000028">
    <property type="protein sequence ID" value="MBM6617792.1"/>
    <property type="molecule type" value="Genomic_DNA"/>
</dbReference>
<gene>
    <name evidence="5" type="ORF">JR050_08935</name>
</gene>
<evidence type="ECO:0000259" key="4">
    <source>
        <dbReference type="PROSITE" id="PS51462"/>
    </source>
</evidence>
<comment type="caution">
    <text evidence="5">The sequence shown here is derived from an EMBL/GenBank/DDBJ whole genome shotgun (WGS) entry which is preliminary data.</text>
</comment>
<name>A0ABS2DH42_9BACI</name>
<dbReference type="InterPro" id="IPR020476">
    <property type="entry name" value="Nudix_hydrolase"/>
</dbReference>
<feature type="domain" description="Nudix hydrolase" evidence="4">
    <location>
        <begin position="1"/>
        <end position="123"/>
    </location>
</feature>
<organism evidence="5 6">
    <name type="scientific">Bacillus suaedaesalsae</name>
    <dbReference type="NCBI Taxonomy" id="2810349"/>
    <lineage>
        <taxon>Bacteria</taxon>
        <taxon>Bacillati</taxon>
        <taxon>Bacillota</taxon>
        <taxon>Bacilli</taxon>
        <taxon>Bacillales</taxon>
        <taxon>Bacillaceae</taxon>
        <taxon>Bacillus</taxon>
    </lineage>
</organism>
<dbReference type="PROSITE" id="PS51462">
    <property type="entry name" value="NUDIX"/>
    <property type="match status" value="1"/>
</dbReference>
<evidence type="ECO:0000256" key="3">
    <source>
        <dbReference type="RuleBase" id="RU003476"/>
    </source>
</evidence>
<sequence length="134" mass="15513">MPTVGVFAAIFDNDERILLTKINYGSGNWTLPGGHLEKNESPIEGVIREVFEETGCIVEVENLICVYSSPLKDDLVLLFKVKLIDQIKWRPNQEIEKLAFFNRNELPTQIHPWNIKRIKDAFNNKFSNIYIFDS</sequence>
<comment type="cofactor">
    <cofactor evidence="1">
        <name>Mg(2+)</name>
        <dbReference type="ChEBI" id="CHEBI:18420"/>
    </cofactor>
</comment>
<dbReference type="InterPro" id="IPR015797">
    <property type="entry name" value="NUDIX_hydrolase-like_dom_sf"/>
</dbReference>
<comment type="similarity">
    <text evidence="3">Belongs to the Nudix hydrolase family.</text>
</comment>
<dbReference type="RefSeq" id="WP_204203163.1">
    <property type="nucleotide sequence ID" value="NZ_JAFELM010000028.1"/>
</dbReference>
<protein>
    <submittedName>
        <fullName evidence="5">NUDIX hydrolase</fullName>
    </submittedName>
</protein>
<keyword evidence="6" id="KW-1185">Reference proteome</keyword>
<dbReference type="Pfam" id="PF00293">
    <property type="entry name" value="NUDIX"/>
    <property type="match status" value="1"/>
</dbReference>
<dbReference type="Gene3D" id="3.90.79.10">
    <property type="entry name" value="Nucleoside Triphosphate Pyrophosphohydrolase"/>
    <property type="match status" value="1"/>
</dbReference>
<dbReference type="Proteomes" id="UP001518925">
    <property type="component" value="Unassembled WGS sequence"/>
</dbReference>
<dbReference type="SUPFAM" id="SSF55811">
    <property type="entry name" value="Nudix"/>
    <property type="match status" value="1"/>
</dbReference>
<accession>A0ABS2DH42</accession>
<dbReference type="PROSITE" id="PS00893">
    <property type="entry name" value="NUDIX_BOX"/>
    <property type="match status" value="1"/>
</dbReference>
<evidence type="ECO:0000313" key="6">
    <source>
        <dbReference type="Proteomes" id="UP001518925"/>
    </source>
</evidence>
<evidence type="ECO:0000313" key="5">
    <source>
        <dbReference type="EMBL" id="MBM6617792.1"/>
    </source>
</evidence>
<evidence type="ECO:0000256" key="1">
    <source>
        <dbReference type="ARBA" id="ARBA00001946"/>
    </source>
</evidence>
<keyword evidence="2 3" id="KW-0378">Hydrolase</keyword>
<evidence type="ECO:0000256" key="2">
    <source>
        <dbReference type="ARBA" id="ARBA00022801"/>
    </source>
</evidence>
<dbReference type="PRINTS" id="PR00502">
    <property type="entry name" value="NUDIXFAMILY"/>
</dbReference>
<dbReference type="PANTHER" id="PTHR43046:SF14">
    <property type="entry name" value="MUTT_NUDIX FAMILY PROTEIN"/>
    <property type="match status" value="1"/>
</dbReference>
<dbReference type="InterPro" id="IPR000086">
    <property type="entry name" value="NUDIX_hydrolase_dom"/>
</dbReference>
<dbReference type="GO" id="GO:0016787">
    <property type="term" value="F:hydrolase activity"/>
    <property type="evidence" value="ECO:0007669"/>
    <property type="project" value="UniProtKB-KW"/>
</dbReference>